<dbReference type="Proteomes" id="UP000199679">
    <property type="component" value="Chromosome I"/>
</dbReference>
<name>A0A1H2AEX9_MUCMA</name>
<sequence length="45" mass="5177">MDDGLNYHAYSAVFKLRNTAFFDNLIINKVNGPVLFNNISPIYKK</sequence>
<dbReference type="STRING" id="652787.SAMN05216490_3489"/>
<gene>
    <name evidence="1" type="ORF">SAMN05216490_3489</name>
</gene>
<proteinExistence type="predicted"/>
<dbReference type="AlphaFoldDB" id="A0A1H2AEX9"/>
<evidence type="ECO:0000313" key="2">
    <source>
        <dbReference type="Proteomes" id="UP000199679"/>
    </source>
</evidence>
<protein>
    <submittedName>
        <fullName evidence="1">Uncharacterized protein</fullName>
    </submittedName>
</protein>
<evidence type="ECO:0000313" key="1">
    <source>
        <dbReference type="EMBL" id="SDT44046.1"/>
    </source>
</evidence>
<organism evidence="1 2">
    <name type="scientific">Mucilaginibacter mallensis</name>
    <dbReference type="NCBI Taxonomy" id="652787"/>
    <lineage>
        <taxon>Bacteria</taxon>
        <taxon>Pseudomonadati</taxon>
        <taxon>Bacteroidota</taxon>
        <taxon>Sphingobacteriia</taxon>
        <taxon>Sphingobacteriales</taxon>
        <taxon>Sphingobacteriaceae</taxon>
        <taxon>Mucilaginibacter</taxon>
    </lineage>
</organism>
<reference evidence="1 2" key="1">
    <citation type="submission" date="2016-10" db="EMBL/GenBank/DDBJ databases">
        <authorList>
            <person name="de Groot N.N."/>
        </authorList>
    </citation>
    <scope>NUCLEOTIDE SEQUENCE [LARGE SCALE GENOMIC DNA]</scope>
    <source>
        <strain evidence="1 2">MP1X4</strain>
    </source>
</reference>
<keyword evidence="2" id="KW-1185">Reference proteome</keyword>
<dbReference type="EMBL" id="LT629740">
    <property type="protein sequence ID" value="SDT44046.1"/>
    <property type="molecule type" value="Genomic_DNA"/>
</dbReference>
<accession>A0A1H2AEX9</accession>